<dbReference type="Proteomes" id="UP000747542">
    <property type="component" value="Unassembled WGS sequence"/>
</dbReference>
<comment type="caution">
    <text evidence="1">The sequence shown here is derived from an EMBL/GenBank/DDBJ whole genome shotgun (WGS) entry which is preliminary data.</text>
</comment>
<name>A0A8J5T956_HOMAM</name>
<protein>
    <submittedName>
        <fullName evidence="1">Putative Tigger transposable element-derived protein 1-like 269</fullName>
    </submittedName>
</protein>
<accession>A0A8J5T956</accession>
<dbReference type="EMBL" id="JAHLQT010009960">
    <property type="protein sequence ID" value="KAG7173355.1"/>
    <property type="molecule type" value="Genomic_DNA"/>
</dbReference>
<proteinExistence type="predicted"/>
<reference evidence="1" key="1">
    <citation type="journal article" date="2021" name="Sci. Adv.">
        <title>The American lobster genome reveals insights on longevity, neural, and immune adaptations.</title>
        <authorList>
            <person name="Polinski J.M."/>
            <person name="Zimin A.V."/>
            <person name="Clark K.F."/>
            <person name="Kohn A.B."/>
            <person name="Sadowski N."/>
            <person name="Timp W."/>
            <person name="Ptitsyn A."/>
            <person name="Khanna P."/>
            <person name="Romanova D.Y."/>
            <person name="Williams P."/>
            <person name="Greenwood S.J."/>
            <person name="Moroz L.L."/>
            <person name="Walt D.R."/>
            <person name="Bodnar A.G."/>
        </authorList>
    </citation>
    <scope>NUCLEOTIDE SEQUENCE</scope>
    <source>
        <strain evidence="1">GMGI-L3</strain>
    </source>
</reference>
<organism evidence="1 2">
    <name type="scientific">Homarus americanus</name>
    <name type="common">American lobster</name>
    <dbReference type="NCBI Taxonomy" id="6706"/>
    <lineage>
        <taxon>Eukaryota</taxon>
        <taxon>Metazoa</taxon>
        <taxon>Ecdysozoa</taxon>
        <taxon>Arthropoda</taxon>
        <taxon>Crustacea</taxon>
        <taxon>Multicrustacea</taxon>
        <taxon>Malacostraca</taxon>
        <taxon>Eumalacostraca</taxon>
        <taxon>Eucarida</taxon>
        <taxon>Decapoda</taxon>
        <taxon>Pleocyemata</taxon>
        <taxon>Astacidea</taxon>
        <taxon>Nephropoidea</taxon>
        <taxon>Nephropidae</taxon>
        <taxon>Homarus</taxon>
    </lineage>
</organism>
<evidence type="ECO:0000313" key="2">
    <source>
        <dbReference type="Proteomes" id="UP000747542"/>
    </source>
</evidence>
<dbReference type="AlphaFoldDB" id="A0A8J5T956"/>
<evidence type="ECO:0000313" key="1">
    <source>
        <dbReference type="EMBL" id="KAG7173355.1"/>
    </source>
</evidence>
<gene>
    <name evidence="1" type="primary">TIGD1-L269</name>
    <name evidence="1" type="ORF">Hamer_G018633</name>
</gene>
<sequence>MSNEDLIMSEQERVAEDVDVLETVHATSADDKTDDHVYALIDEATEVISANNLNREPSLRVSQSINDVMIFYKELYREKMLRKQHTAPDAFLVTSTKLHPPPPHCHYHPKHDSPTSLMSKTYVFLCIYYYLW</sequence>
<keyword evidence="2" id="KW-1185">Reference proteome</keyword>